<reference evidence="2" key="1">
    <citation type="submission" date="2018-02" db="EMBL/GenBank/DDBJ databases">
        <title>Genome sequencing of Solimonas sp. HR-BB.</title>
        <authorList>
            <person name="Lee Y."/>
            <person name="Jeon C.O."/>
        </authorList>
    </citation>
    <scope>NUCLEOTIDE SEQUENCE [LARGE SCALE GENOMIC DNA]</scope>
    <source>
        <strain evidence="2">HR-U</strain>
    </source>
</reference>
<dbReference type="Proteomes" id="UP000239590">
    <property type="component" value="Unassembled WGS sequence"/>
</dbReference>
<keyword evidence="2" id="KW-1185">Reference proteome</keyword>
<evidence type="ECO:0008006" key="3">
    <source>
        <dbReference type="Google" id="ProtNLM"/>
    </source>
</evidence>
<dbReference type="RefSeq" id="WP_104712965.1">
    <property type="nucleotide sequence ID" value="NZ_PTRA01000001.1"/>
</dbReference>
<dbReference type="AlphaFoldDB" id="A0A2S7IS74"/>
<proteinExistence type="predicted"/>
<name>A0A2S7IS74_9BACT</name>
<dbReference type="EMBL" id="PTRA01000001">
    <property type="protein sequence ID" value="PQA60555.1"/>
    <property type="molecule type" value="Genomic_DNA"/>
</dbReference>
<evidence type="ECO:0000313" key="2">
    <source>
        <dbReference type="Proteomes" id="UP000239590"/>
    </source>
</evidence>
<organism evidence="1 2">
    <name type="scientific">Siphonobacter curvatus</name>
    <dbReference type="NCBI Taxonomy" id="2094562"/>
    <lineage>
        <taxon>Bacteria</taxon>
        <taxon>Pseudomonadati</taxon>
        <taxon>Bacteroidota</taxon>
        <taxon>Cytophagia</taxon>
        <taxon>Cytophagales</taxon>
        <taxon>Cytophagaceae</taxon>
        <taxon>Siphonobacter</taxon>
    </lineage>
</organism>
<accession>A0A2S7IS74</accession>
<sequence length="1187" mass="135810">MSDQSLKRELNLHDRSASVDGHWFTSQPYTTDLIEAIQDKAKGDTEKDPTSIPSPFARFDLVKSAFRNLILRSDLKGSLNDERLVSACFDVGEIFFNYDKFKSPRGPVRIITWDREQALRTLQNGSRNHQRLGSALDLYLREDAASYNFGGLRKLFILHYQSREGTGVIGGTSPATLFFTAPNALDFVDIHFGNHRVFDRNNPVPLHERDIEYQVFWHGLKRFMPGFREMYPEVSEYLSRSLELLHTRNYDTWQRIGANGQNLREEAWNADFPELEFDTNYTVEFASTGQGPAFKMRKAASGPEVIQGLSHFLISPTEELDEYGVKKQRYTGKPAPMILSRDFFEPIPYTRIPWRDTIDVKHFVSEDWRTNQRQLPGQADFYPYLTTSDFLEPHLIRLVYPIHSQRYFDGGLRNVQKSYLLPLKSDFFEFFSAQDLMRGGEVNIQMEERAGGSVRVTLQIPLGKWDVAQQKVVPTGRTLKLSRMYYDDPTKSPNEEKNEGVIAEHQFGMTVFPFVKMKRPPLANFKPMYRVHLVDRDVSAQTFKNEYKLSFFDQNNQLIPVPDNRVRPRSQKDIGTGAKSEVHVVEADFERITVEVAGHRGVILPKFEVREMKDTVFTFAVDFGTTNTHVEFTTSDDRQPRPFTIDDDVQIATLHDPTFPERDGSFNGTRAIPIAELVPQEMMPEHLGEAYLCKFPQRTALIENRPNFSGENLFGFGDFNIGFLYEKRNIPKDDYTISTNLKWSDFSKNIKAQKRIEGFLQSLLLLIRNKVLINGGNLAHTELLWFYPLSMVENQRNYFEGLWNKLYAETISRERMPRKVPESIAPFYWYSRGGGSSQPIDSNIYPTALIDIGGGTSDIVIFEGNQPNMLTSVRFAGNAVFGDGFARDGAAARNGFVKKYDPEVSSHLSANFSNLHRAYESIKANNRSEDIVAFYFSLKNNLDLREKAAYDFNDRLANDSDLKIVPLVFYTAQIYHLARLMKAKDKKMPRYIAFSGTGSKLLDILTPRNVALADLAKLIFEKVYDAPYHADGLDIVRERNSPKESTCKGGLKMPGLNFSREDDGTLEAQMDRIKTVLLGTKEDRIVVRGDTYQHIDGEVLQGVADEVKAFVDMLFSLEISFSGKFGVNEGRLDQYKNILLRNLLQNVYSGWEMRRESLENLNSPVEETLFFYPLLGALNQLAWEAAS</sequence>
<evidence type="ECO:0000313" key="1">
    <source>
        <dbReference type="EMBL" id="PQA60555.1"/>
    </source>
</evidence>
<protein>
    <recommendedName>
        <fullName evidence="3">Ppx/GppA phosphatase domain-containing protein</fullName>
    </recommendedName>
</protein>
<comment type="caution">
    <text evidence="1">The sequence shown here is derived from an EMBL/GenBank/DDBJ whole genome shotgun (WGS) entry which is preliminary data.</text>
</comment>
<gene>
    <name evidence="1" type="ORF">C5O19_13340</name>
</gene>
<dbReference type="OrthoDB" id="1028138at2"/>